<organism evidence="2 3">
    <name type="scientific">Geobacillus stearothermophilus</name>
    <name type="common">Bacillus stearothermophilus</name>
    <dbReference type="NCBI Taxonomy" id="1422"/>
    <lineage>
        <taxon>Bacteria</taxon>
        <taxon>Bacillati</taxon>
        <taxon>Bacillota</taxon>
        <taxon>Bacilli</taxon>
        <taxon>Bacillales</taxon>
        <taxon>Anoxybacillaceae</taxon>
        <taxon>Geobacillus</taxon>
    </lineage>
</organism>
<dbReference type="EMBL" id="RCTJ01000077">
    <property type="protein sequence ID" value="RLQ13032.1"/>
    <property type="molecule type" value="Genomic_DNA"/>
</dbReference>
<dbReference type="Proteomes" id="UP000266922">
    <property type="component" value="Unassembled WGS sequence"/>
</dbReference>
<feature type="non-terminal residue" evidence="2">
    <location>
        <position position="1"/>
    </location>
</feature>
<evidence type="ECO:0000313" key="3">
    <source>
        <dbReference type="Proteomes" id="UP000266922"/>
    </source>
</evidence>
<name>A0A3L7CKY0_GEOSE</name>
<feature type="compositionally biased region" description="Basic and acidic residues" evidence="1">
    <location>
        <begin position="108"/>
        <end position="124"/>
    </location>
</feature>
<comment type="caution">
    <text evidence="2">The sequence shown here is derived from an EMBL/GenBank/DDBJ whole genome shotgun (WGS) entry which is preliminary data.</text>
</comment>
<evidence type="ECO:0000313" key="2">
    <source>
        <dbReference type="EMBL" id="RLQ13032.1"/>
    </source>
</evidence>
<reference evidence="2 3" key="1">
    <citation type="submission" date="2018-10" db="EMBL/GenBank/DDBJ databases">
        <title>Geobacillus stearothermophilus in processing lines of powdered infant formula.</title>
        <authorList>
            <person name="Rhee M.S."/>
            <person name="Choi I.-G."/>
            <person name="Cho T.J."/>
            <person name="Park B."/>
        </authorList>
    </citation>
    <scope>NUCLEOTIDE SEQUENCE [LARGE SCALE GENOMIC DNA]</scope>
    <source>
        <strain evidence="2 3">FHS-PPGT130</strain>
    </source>
</reference>
<accession>A0A3L7CKY0</accession>
<evidence type="ECO:0000256" key="1">
    <source>
        <dbReference type="SAM" id="MobiDB-lite"/>
    </source>
</evidence>
<protein>
    <submittedName>
        <fullName evidence="2">Uncharacterized protein</fullName>
    </submittedName>
</protein>
<sequence length="124" mass="14094">FFHDICFFYRASLGGPDERREQKFATLVGDHFGMSPTNILLTLAKGVGQDPLKMCMAFRHYHYHDGIVHNGIRHAIPYGGRAIFPHPPNPLIHISPILSLASRTQHGRQNDRKATPRLESFLHL</sequence>
<gene>
    <name evidence="2" type="ORF">D9548_14065</name>
</gene>
<proteinExistence type="predicted"/>
<dbReference type="AlphaFoldDB" id="A0A3L7CKY0"/>
<feature type="region of interest" description="Disordered" evidence="1">
    <location>
        <begin position="103"/>
        <end position="124"/>
    </location>
</feature>